<dbReference type="Proteomes" id="UP000824225">
    <property type="component" value="Unassembled WGS sequence"/>
</dbReference>
<accession>A0A9D2HFE5</accession>
<sequence length="364" mass="40169">MSIDPFSLDSYDYDLPEERIAQYPPERRGSSRLLVLDKNGPDRVDALFADLPAYLPEGAVLVANNSKVAPARLLGARPSGGKAELLLLTPPPLVERAARSEGGDGFSAPAEALLKPGRSIHPGDRLGFGPDIEVLVEAKHDFGRHDVRLFWRGSLTARLEETGRLPLPPYIRREQGPDDRTRYQTLYARPDKAGSVAAPTAGLHFTDALRARLADLGFPWLEVTLHVGYGTFSPVREQDIREHPMHREFVELPAETARAVNEARRQGRPVIAVGTTSARTLEGVALASGGLPDEGWQGWTDIFIYPGFRFQVLDGLITNFHLPKSSLLMLVSALAGRETVLDAYAHAVRKKYRFFSYGDAMLIR</sequence>
<dbReference type="GO" id="GO:0008616">
    <property type="term" value="P:tRNA queuosine(34) biosynthetic process"/>
    <property type="evidence" value="ECO:0007669"/>
    <property type="project" value="UniProtKB-UniRule"/>
</dbReference>
<evidence type="ECO:0000256" key="11">
    <source>
        <dbReference type="ARBA" id="ARBA00069325"/>
    </source>
</evidence>
<evidence type="ECO:0000256" key="13">
    <source>
        <dbReference type="HAMAP-Rule" id="MF_00113"/>
    </source>
</evidence>
<evidence type="ECO:0000256" key="6">
    <source>
        <dbReference type="ARBA" id="ARBA00022691"/>
    </source>
</evidence>
<dbReference type="PANTHER" id="PTHR30307">
    <property type="entry name" value="S-ADENOSYLMETHIONINE:TRNA RIBOSYLTRANSFERASE-ISOMERASE"/>
    <property type="match status" value="1"/>
</dbReference>
<dbReference type="SUPFAM" id="SSF111337">
    <property type="entry name" value="QueA-like"/>
    <property type="match status" value="1"/>
</dbReference>
<keyword evidence="14" id="KW-0328">Glycosyltransferase</keyword>
<dbReference type="NCBIfam" id="NF001140">
    <property type="entry name" value="PRK00147.1"/>
    <property type="match status" value="1"/>
</dbReference>
<evidence type="ECO:0000256" key="8">
    <source>
        <dbReference type="ARBA" id="ARBA00052751"/>
    </source>
</evidence>
<dbReference type="FunFam" id="3.40.1780.10:FF:000001">
    <property type="entry name" value="S-adenosylmethionine:tRNA ribosyltransferase-isomerase"/>
    <property type="match status" value="1"/>
</dbReference>
<evidence type="ECO:0000256" key="1">
    <source>
        <dbReference type="ARBA" id="ARBA00004496"/>
    </source>
</evidence>
<dbReference type="InterPro" id="IPR042119">
    <property type="entry name" value="QueA_dom2"/>
</dbReference>
<protein>
    <recommendedName>
        <fullName evidence="11 13">S-adenosylmethionine:tRNA ribosyltransferase-isomerase</fullName>
        <ecNumber evidence="10 13">2.4.99.17</ecNumber>
    </recommendedName>
    <alternativeName>
        <fullName evidence="12 13">Queuosine biosynthesis protein QueA</fullName>
    </alternativeName>
</protein>
<comment type="similarity">
    <text evidence="9 13">Belongs to the QueA family.</text>
</comment>
<keyword evidence="5 13" id="KW-0808">Transferase</keyword>
<keyword evidence="4 13" id="KW-0963">Cytoplasm</keyword>
<dbReference type="AlphaFoldDB" id="A0A9D2HFE5"/>
<comment type="subunit">
    <text evidence="3 13">Monomer.</text>
</comment>
<dbReference type="Gene3D" id="2.40.10.240">
    <property type="entry name" value="QueA-like"/>
    <property type="match status" value="1"/>
</dbReference>
<dbReference type="EC" id="2.4.99.17" evidence="10 13"/>
<comment type="pathway">
    <text evidence="2 13">tRNA modification; tRNA-queuosine biosynthesis.</text>
</comment>
<dbReference type="NCBIfam" id="TIGR00113">
    <property type="entry name" value="queA"/>
    <property type="match status" value="1"/>
</dbReference>
<evidence type="ECO:0000256" key="10">
    <source>
        <dbReference type="ARBA" id="ARBA00066503"/>
    </source>
</evidence>
<organism evidence="14 15">
    <name type="scientific">Candidatus Mailhella merdigallinarum</name>
    <dbReference type="NCBI Taxonomy" id="2838658"/>
    <lineage>
        <taxon>Bacteria</taxon>
        <taxon>Pseudomonadati</taxon>
        <taxon>Thermodesulfobacteriota</taxon>
        <taxon>Desulfovibrionia</taxon>
        <taxon>Desulfovibrionales</taxon>
        <taxon>Desulfovibrionaceae</taxon>
        <taxon>Mailhella</taxon>
    </lineage>
</organism>
<evidence type="ECO:0000256" key="9">
    <source>
        <dbReference type="ARBA" id="ARBA00061210"/>
    </source>
</evidence>
<evidence type="ECO:0000313" key="14">
    <source>
        <dbReference type="EMBL" id="HJA09447.1"/>
    </source>
</evidence>
<proteinExistence type="inferred from homology"/>
<dbReference type="PANTHER" id="PTHR30307:SF0">
    <property type="entry name" value="S-ADENOSYLMETHIONINE:TRNA RIBOSYLTRANSFERASE-ISOMERASE"/>
    <property type="match status" value="1"/>
</dbReference>
<dbReference type="InterPro" id="IPR003699">
    <property type="entry name" value="QueA"/>
</dbReference>
<dbReference type="GO" id="GO:0005737">
    <property type="term" value="C:cytoplasm"/>
    <property type="evidence" value="ECO:0007669"/>
    <property type="project" value="UniProtKB-SubCell"/>
</dbReference>
<evidence type="ECO:0000256" key="2">
    <source>
        <dbReference type="ARBA" id="ARBA00004691"/>
    </source>
</evidence>
<comment type="caution">
    <text evidence="14">The sequence shown here is derived from an EMBL/GenBank/DDBJ whole genome shotgun (WGS) entry which is preliminary data.</text>
</comment>
<evidence type="ECO:0000256" key="12">
    <source>
        <dbReference type="ARBA" id="ARBA00076160"/>
    </source>
</evidence>
<comment type="catalytic activity">
    <reaction evidence="8 13">
        <text>7-aminomethyl-7-carbaguanosine(34) in tRNA + S-adenosyl-L-methionine = epoxyqueuosine(34) in tRNA + adenine + L-methionine + 2 H(+)</text>
        <dbReference type="Rhea" id="RHEA:32155"/>
        <dbReference type="Rhea" id="RHEA-COMP:10342"/>
        <dbReference type="Rhea" id="RHEA-COMP:18582"/>
        <dbReference type="ChEBI" id="CHEBI:15378"/>
        <dbReference type="ChEBI" id="CHEBI:16708"/>
        <dbReference type="ChEBI" id="CHEBI:57844"/>
        <dbReference type="ChEBI" id="CHEBI:59789"/>
        <dbReference type="ChEBI" id="CHEBI:82833"/>
        <dbReference type="ChEBI" id="CHEBI:194443"/>
        <dbReference type="EC" id="2.4.99.17"/>
    </reaction>
</comment>
<dbReference type="GO" id="GO:0051075">
    <property type="term" value="F:S-adenosylmethionine:tRNA ribosyltransferase-isomerase activity"/>
    <property type="evidence" value="ECO:0007669"/>
    <property type="project" value="UniProtKB-EC"/>
</dbReference>
<dbReference type="EMBL" id="DXAN01000032">
    <property type="protein sequence ID" value="HJA09447.1"/>
    <property type="molecule type" value="Genomic_DNA"/>
</dbReference>
<evidence type="ECO:0000256" key="3">
    <source>
        <dbReference type="ARBA" id="ARBA00011245"/>
    </source>
</evidence>
<gene>
    <name evidence="13 14" type="primary">queA</name>
    <name evidence="14" type="ORF">H9962_09735</name>
</gene>
<dbReference type="InterPro" id="IPR036100">
    <property type="entry name" value="QueA_sf"/>
</dbReference>
<evidence type="ECO:0000256" key="4">
    <source>
        <dbReference type="ARBA" id="ARBA00022490"/>
    </source>
</evidence>
<comment type="function">
    <text evidence="13">Transfers and isomerizes the ribose moiety from AdoMet to the 7-aminomethyl group of 7-deazaguanine (preQ1-tRNA) to give epoxyqueuosine (oQ-tRNA).</text>
</comment>
<reference evidence="14" key="2">
    <citation type="submission" date="2021-04" db="EMBL/GenBank/DDBJ databases">
        <authorList>
            <person name="Gilroy R."/>
        </authorList>
    </citation>
    <scope>NUCLEOTIDE SEQUENCE</scope>
    <source>
        <strain evidence="14">CHK186-16707</strain>
    </source>
</reference>
<comment type="subcellular location">
    <subcellularLocation>
        <location evidence="1 13">Cytoplasm</location>
    </subcellularLocation>
</comment>
<name>A0A9D2HFE5_9BACT</name>
<evidence type="ECO:0000256" key="5">
    <source>
        <dbReference type="ARBA" id="ARBA00022679"/>
    </source>
</evidence>
<keyword evidence="7 13" id="KW-0671">Queuosine biosynthesis</keyword>
<dbReference type="Pfam" id="PF02547">
    <property type="entry name" value="Queuosine_synth"/>
    <property type="match status" value="1"/>
</dbReference>
<dbReference type="Gene3D" id="3.40.1780.10">
    <property type="entry name" value="QueA-like"/>
    <property type="match status" value="2"/>
</dbReference>
<keyword evidence="6 13" id="KW-0949">S-adenosyl-L-methionine</keyword>
<evidence type="ECO:0000313" key="15">
    <source>
        <dbReference type="Proteomes" id="UP000824225"/>
    </source>
</evidence>
<evidence type="ECO:0000256" key="7">
    <source>
        <dbReference type="ARBA" id="ARBA00022785"/>
    </source>
</evidence>
<dbReference type="InterPro" id="IPR042118">
    <property type="entry name" value="QueA_dom1"/>
</dbReference>
<dbReference type="HAMAP" id="MF_00113">
    <property type="entry name" value="QueA"/>
    <property type="match status" value="1"/>
</dbReference>
<reference evidence="14" key="1">
    <citation type="journal article" date="2021" name="PeerJ">
        <title>Extensive microbial diversity within the chicken gut microbiome revealed by metagenomics and culture.</title>
        <authorList>
            <person name="Gilroy R."/>
            <person name="Ravi A."/>
            <person name="Getino M."/>
            <person name="Pursley I."/>
            <person name="Horton D.L."/>
            <person name="Alikhan N.F."/>
            <person name="Baker D."/>
            <person name="Gharbi K."/>
            <person name="Hall N."/>
            <person name="Watson M."/>
            <person name="Adriaenssens E.M."/>
            <person name="Foster-Nyarko E."/>
            <person name="Jarju S."/>
            <person name="Secka A."/>
            <person name="Antonio M."/>
            <person name="Oren A."/>
            <person name="Chaudhuri R.R."/>
            <person name="La Ragione R."/>
            <person name="Hildebrand F."/>
            <person name="Pallen M.J."/>
        </authorList>
    </citation>
    <scope>NUCLEOTIDE SEQUENCE</scope>
    <source>
        <strain evidence="14">CHK186-16707</strain>
    </source>
</reference>